<feature type="domain" description="Sulfatase N-terminal" evidence="8">
    <location>
        <begin position="282"/>
        <end position="557"/>
    </location>
</feature>
<dbReference type="EMBL" id="FUXX01000001">
    <property type="protein sequence ID" value="SKA56829.1"/>
    <property type="molecule type" value="Genomic_DNA"/>
</dbReference>
<feature type="transmembrane region" description="Helical" evidence="7">
    <location>
        <begin position="64"/>
        <end position="82"/>
    </location>
</feature>
<accession>A0A1T4UVS9</accession>
<dbReference type="Pfam" id="PF00884">
    <property type="entry name" value="Sulfatase"/>
    <property type="match status" value="1"/>
</dbReference>
<feature type="transmembrane region" description="Helical" evidence="7">
    <location>
        <begin position="94"/>
        <end position="112"/>
    </location>
</feature>
<protein>
    <submittedName>
        <fullName evidence="9">Heptose-I-phosphate ethanolaminephosphotransferase</fullName>
    </submittedName>
</protein>
<evidence type="ECO:0000313" key="10">
    <source>
        <dbReference type="Proteomes" id="UP000242432"/>
    </source>
</evidence>
<proteinExistence type="predicted"/>
<keyword evidence="5 7" id="KW-1133">Transmembrane helix</keyword>
<reference evidence="10" key="1">
    <citation type="submission" date="2017-02" db="EMBL/GenBank/DDBJ databases">
        <authorList>
            <person name="Varghese N."/>
            <person name="Submissions S."/>
        </authorList>
    </citation>
    <scope>NUCLEOTIDE SEQUENCE [LARGE SCALE GENOMIC DNA]</scope>
    <source>
        <strain evidence="10">DSM 3072</strain>
    </source>
</reference>
<dbReference type="CDD" id="cd16017">
    <property type="entry name" value="LptA"/>
    <property type="match status" value="1"/>
</dbReference>
<keyword evidence="6 7" id="KW-0472">Membrane</keyword>
<dbReference type="PANTHER" id="PTHR30443:SF2">
    <property type="entry name" value="PHOSPHOETHANOLAMINE TRANSFERASE EPTC"/>
    <property type="match status" value="1"/>
</dbReference>
<feature type="transmembrane region" description="Helical" evidence="7">
    <location>
        <begin position="179"/>
        <end position="198"/>
    </location>
</feature>
<gene>
    <name evidence="9" type="ORF">SAMN02745213_00095</name>
</gene>
<comment type="subcellular location">
    <subcellularLocation>
        <location evidence="1">Cell membrane</location>
        <topology evidence="1">Multi-pass membrane protein</topology>
    </subcellularLocation>
</comment>
<organism evidence="9 10">
    <name type="scientific">Succinivibrio dextrinosolvens DSM 3072</name>
    <dbReference type="NCBI Taxonomy" id="1123324"/>
    <lineage>
        <taxon>Bacteria</taxon>
        <taxon>Pseudomonadati</taxon>
        <taxon>Pseudomonadota</taxon>
        <taxon>Gammaproteobacteria</taxon>
        <taxon>Aeromonadales</taxon>
        <taxon>Succinivibrionaceae</taxon>
        <taxon>Succinivibrio</taxon>
    </lineage>
</organism>
<dbReference type="STRING" id="83771.SAMN02910357_00968"/>
<dbReference type="AlphaFoldDB" id="A0A1T4UVS9"/>
<feature type="transmembrane region" description="Helical" evidence="7">
    <location>
        <begin position="124"/>
        <end position="148"/>
    </location>
</feature>
<evidence type="ECO:0000313" key="9">
    <source>
        <dbReference type="EMBL" id="SKA56829.1"/>
    </source>
</evidence>
<evidence type="ECO:0000256" key="4">
    <source>
        <dbReference type="ARBA" id="ARBA00022692"/>
    </source>
</evidence>
<dbReference type="GO" id="GO:0009244">
    <property type="term" value="P:lipopolysaccharide core region biosynthetic process"/>
    <property type="evidence" value="ECO:0007669"/>
    <property type="project" value="TreeGrafter"/>
</dbReference>
<dbReference type="GO" id="GO:0016776">
    <property type="term" value="F:phosphotransferase activity, phosphate group as acceptor"/>
    <property type="evidence" value="ECO:0007669"/>
    <property type="project" value="TreeGrafter"/>
</dbReference>
<dbReference type="Proteomes" id="UP000242432">
    <property type="component" value="Unassembled WGS sequence"/>
</dbReference>
<evidence type="ECO:0000256" key="6">
    <source>
        <dbReference type="ARBA" id="ARBA00023136"/>
    </source>
</evidence>
<keyword evidence="10" id="KW-1185">Reference proteome</keyword>
<feature type="transmembrane region" description="Helical" evidence="7">
    <location>
        <begin position="210"/>
        <end position="228"/>
    </location>
</feature>
<dbReference type="PANTHER" id="PTHR30443">
    <property type="entry name" value="INNER MEMBRANE PROTEIN"/>
    <property type="match status" value="1"/>
</dbReference>
<dbReference type="RefSeq" id="WP_078927763.1">
    <property type="nucleotide sequence ID" value="NZ_FUXX01000001.1"/>
</dbReference>
<dbReference type="InterPro" id="IPR040423">
    <property type="entry name" value="PEA_transferase"/>
</dbReference>
<keyword evidence="3 9" id="KW-0808">Transferase</keyword>
<name>A0A1T4UVS9_9GAMM</name>
<evidence type="ECO:0000256" key="2">
    <source>
        <dbReference type="ARBA" id="ARBA00022475"/>
    </source>
</evidence>
<dbReference type="Gene3D" id="3.40.720.10">
    <property type="entry name" value="Alkaline Phosphatase, subunit A"/>
    <property type="match status" value="1"/>
</dbReference>
<dbReference type="GO" id="GO:0005886">
    <property type="term" value="C:plasma membrane"/>
    <property type="evidence" value="ECO:0007669"/>
    <property type="project" value="UniProtKB-SubCell"/>
</dbReference>
<evidence type="ECO:0000256" key="3">
    <source>
        <dbReference type="ARBA" id="ARBA00022679"/>
    </source>
</evidence>
<dbReference type="InterPro" id="IPR017850">
    <property type="entry name" value="Alkaline_phosphatase_core_sf"/>
</dbReference>
<keyword evidence="4 7" id="KW-0812">Transmembrane</keyword>
<dbReference type="InterPro" id="IPR058130">
    <property type="entry name" value="PEA_transf_C"/>
</dbReference>
<sequence length="597" mass="68049">MIFSSDKKNLLSLAVPVILTLILYGVYDFSLRSYVTFALYVAIGLASIFLTFRLTICKKAITRFAIVFLFTYLSVYIFSLTLGLNTSLFDFCKGIAFSLVALSTCVMIRALARGIETVWLKKICSFISYVVLFLFVLLPSILICYFVATGSLISSDIIIALAQTNATEGTEFIQSNFNIMWLLAFIALACIYAVNAYFFRDITTFDSTHFITVLSFFLCLASSVWLALPRMDYLPFSIIRVTSRQLDNFEIYKQQKTMRLSKLNKLDSLKLSDTTDPNGNLFVLVIGESETRDRMQAYGFSRENTPYLVEQLKNPNNILFTNAYSSWPQTVQALSYSLTEANQYKKKQTVDAYSIIELARASGFETYWLSNQRKYGVYETPVTVISSTANHEIWVNGSSKMEGVFFDEEIVRRLPKIDESKNILVVIHLMGSHQKYDKRLPGSFLKFEGSDETLDYYDDTVLYTDHILEEIYSKLKEKSNFKAMIYFSDHGEDPHVIGGHDPVNLNGQMLRIPLVVYLSDKYCQDNPEIHDALVRNKDRYFSNDLIFDLAASIMGISGLPGMDDKLNLADKSYSLDKKSVLTMYGKMHIDEIPEKEN</sequence>
<dbReference type="SUPFAM" id="SSF53649">
    <property type="entry name" value="Alkaline phosphatase-like"/>
    <property type="match status" value="1"/>
</dbReference>
<evidence type="ECO:0000256" key="1">
    <source>
        <dbReference type="ARBA" id="ARBA00004651"/>
    </source>
</evidence>
<evidence type="ECO:0000259" key="8">
    <source>
        <dbReference type="Pfam" id="PF00884"/>
    </source>
</evidence>
<keyword evidence="2" id="KW-1003">Cell membrane</keyword>
<dbReference type="InterPro" id="IPR000917">
    <property type="entry name" value="Sulfatase_N"/>
</dbReference>
<evidence type="ECO:0000256" key="5">
    <source>
        <dbReference type="ARBA" id="ARBA00022989"/>
    </source>
</evidence>
<evidence type="ECO:0000256" key="7">
    <source>
        <dbReference type="SAM" id="Phobius"/>
    </source>
</evidence>
<feature type="transmembrane region" description="Helical" evidence="7">
    <location>
        <begin position="33"/>
        <end position="52"/>
    </location>
</feature>
<feature type="transmembrane region" description="Helical" evidence="7">
    <location>
        <begin position="9"/>
        <end position="27"/>
    </location>
</feature>